<keyword evidence="1" id="KW-0175">Coiled coil</keyword>
<organism evidence="3 4">
    <name type="scientific">Pseudacidovorax intermedius</name>
    <dbReference type="NCBI Taxonomy" id="433924"/>
    <lineage>
        <taxon>Bacteria</taxon>
        <taxon>Pseudomonadati</taxon>
        <taxon>Pseudomonadota</taxon>
        <taxon>Betaproteobacteria</taxon>
        <taxon>Burkholderiales</taxon>
        <taxon>Comamonadaceae</taxon>
        <taxon>Pseudacidovorax</taxon>
    </lineage>
</organism>
<dbReference type="Pfam" id="PF03861">
    <property type="entry name" value="ANTAR"/>
    <property type="match status" value="1"/>
</dbReference>
<comment type="caution">
    <text evidence="3">The sequence shown here is derived from an EMBL/GenBank/DDBJ whole genome shotgun (WGS) entry which is preliminary data.</text>
</comment>
<keyword evidence="4" id="KW-1185">Reference proteome</keyword>
<dbReference type="Pfam" id="PF08376">
    <property type="entry name" value="NIT"/>
    <property type="match status" value="1"/>
</dbReference>
<evidence type="ECO:0000259" key="2">
    <source>
        <dbReference type="PROSITE" id="PS50921"/>
    </source>
</evidence>
<proteinExistence type="predicted"/>
<feature type="coiled-coil region" evidence="1">
    <location>
        <begin position="334"/>
        <end position="361"/>
    </location>
</feature>
<dbReference type="SMART" id="SM01012">
    <property type="entry name" value="ANTAR"/>
    <property type="match status" value="1"/>
</dbReference>
<dbReference type="Gene3D" id="1.10.10.10">
    <property type="entry name" value="Winged helix-like DNA-binding domain superfamily/Winged helix DNA-binding domain"/>
    <property type="match status" value="1"/>
</dbReference>
<dbReference type="PROSITE" id="PS50921">
    <property type="entry name" value="ANTAR"/>
    <property type="match status" value="1"/>
</dbReference>
<dbReference type="InterPro" id="IPR011006">
    <property type="entry name" value="CheY-like_superfamily"/>
</dbReference>
<dbReference type="InterPro" id="IPR013587">
    <property type="entry name" value="Nitrate/nitrite_sensing"/>
</dbReference>
<accession>A0A370FAW9</accession>
<name>A0A370FAW9_9BURK</name>
<dbReference type="OrthoDB" id="9782798at2"/>
<sequence length="419" mass="46161">MTTSLGFLIAARRCEIDELDQLARTSELVGTLGRLVHALQRERGITNVFLGSGGQRFAAERAAQVADCLAREQQVRVALDPLVDDPRRLAGGARLFPRVAYVLQGLDALPALRARIEALSIGPDVSTAAFVKLIAGLLAVVFEAADGATDPDISRWLVAMFNFMQGKEFAGQERAFGAAAFLRGGNDDAQRQQWLHLIESQERCFGLFCEFSDETLRTQWQASQAPAQLAELERLRRIGCTSPAGTVLDANLSPLWFEGCTRRIDAMQAIEDGLARELRALCGRKIEQARAELQRYEALQAEAVKPGDFFADAASETAEAPAAGYGRNLERSVLQMVQEQSRRLQAMNDELQTVRASLNERKVVERAKGLLMAHRKLSEEEAHKMLRQTAMNQNRRLVDVAESVLAMADFLPLGASAPR</sequence>
<reference evidence="3 4" key="1">
    <citation type="submission" date="2018-07" db="EMBL/GenBank/DDBJ databases">
        <title>Genomic Encyclopedia of Type Strains, Phase IV (KMG-IV): sequencing the most valuable type-strain genomes for metagenomic binning, comparative biology and taxonomic classification.</title>
        <authorList>
            <person name="Goeker M."/>
        </authorList>
    </citation>
    <scope>NUCLEOTIDE SEQUENCE [LARGE SCALE GENOMIC DNA]</scope>
    <source>
        <strain evidence="3 4">DSM 21352</strain>
    </source>
</reference>
<feature type="domain" description="ANTAR" evidence="2">
    <location>
        <begin position="344"/>
        <end position="405"/>
    </location>
</feature>
<evidence type="ECO:0000256" key="1">
    <source>
        <dbReference type="SAM" id="Coils"/>
    </source>
</evidence>
<dbReference type="STRING" id="433924.NS331_08740"/>
<gene>
    <name evidence="3" type="ORF">DFR41_108217</name>
</gene>
<dbReference type="GO" id="GO:0003723">
    <property type="term" value="F:RNA binding"/>
    <property type="evidence" value="ECO:0007669"/>
    <property type="project" value="InterPro"/>
</dbReference>
<dbReference type="InterPro" id="IPR036388">
    <property type="entry name" value="WH-like_DNA-bd_sf"/>
</dbReference>
<dbReference type="AlphaFoldDB" id="A0A370FAW9"/>
<dbReference type="RefSeq" id="WP_017761341.1">
    <property type="nucleotide sequence ID" value="NZ_QQAV01000008.1"/>
</dbReference>
<protein>
    <submittedName>
        <fullName evidence="3">ANTAR domain-containing protein</fullName>
    </submittedName>
</protein>
<dbReference type="SUPFAM" id="SSF52172">
    <property type="entry name" value="CheY-like"/>
    <property type="match status" value="1"/>
</dbReference>
<dbReference type="Proteomes" id="UP000255265">
    <property type="component" value="Unassembled WGS sequence"/>
</dbReference>
<evidence type="ECO:0000313" key="3">
    <source>
        <dbReference type="EMBL" id="RDI22093.1"/>
    </source>
</evidence>
<dbReference type="EMBL" id="QQAV01000008">
    <property type="protein sequence ID" value="RDI22093.1"/>
    <property type="molecule type" value="Genomic_DNA"/>
</dbReference>
<evidence type="ECO:0000313" key="4">
    <source>
        <dbReference type="Proteomes" id="UP000255265"/>
    </source>
</evidence>
<dbReference type="InterPro" id="IPR005561">
    <property type="entry name" value="ANTAR"/>
</dbReference>